<accession>A0A4Z2H741</accession>
<reference evidence="1 2" key="1">
    <citation type="submission" date="2019-03" db="EMBL/GenBank/DDBJ databases">
        <title>First draft genome of Liparis tanakae, snailfish: a comprehensive survey of snailfish specific genes.</title>
        <authorList>
            <person name="Kim W."/>
            <person name="Song I."/>
            <person name="Jeong J.-H."/>
            <person name="Kim D."/>
            <person name="Kim S."/>
            <person name="Ryu S."/>
            <person name="Song J.Y."/>
            <person name="Lee S.K."/>
        </authorList>
    </citation>
    <scope>NUCLEOTIDE SEQUENCE [LARGE SCALE GENOMIC DNA]</scope>
    <source>
        <tissue evidence="1">Muscle</tissue>
    </source>
</reference>
<dbReference type="EMBL" id="SRLO01000309">
    <property type="protein sequence ID" value="TNN61737.1"/>
    <property type="molecule type" value="Genomic_DNA"/>
</dbReference>
<comment type="caution">
    <text evidence="1">The sequence shown here is derived from an EMBL/GenBank/DDBJ whole genome shotgun (WGS) entry which is preliminary data.</text>
</comment>
<dbReference type="Proteomes" id="UP000314294">
    <property type="component" value="Unassembled WGS sequence"/>
</dbReference>
<sequence>MEEQEEHKKEDIEEAPLELLTCGALTVAGNPPSLSLKPSLMSARLVMLPPWVPFKRLDDGLQLYLAGCQALLQLVLLLLQPAQVGFRPAQLLFLAQQIRLL</sequence>
<organism evidence="1 2">
    <name type="scientific">Liparis tanakae</name>
    <name type="common">Tanaka's snailfish</name>
    <dbReference type="NCBI Taxonomy" id="230148"/>
    <lineage>
        <taxon>Eukaryota</taxon>
        <taxon>Metazoa</taxon>
        <taxon>Chordata</taxon>
        <taxon>Craniata</taxon>
        <taxon>Vertebrata</taxon>
        <taxon>Euteleostomi</taxon>
        <taxon>Actinopterygii</taxon>
        <taxon>Neopterygii</taxon>
        <taxon>Teleostei</taxon>
        <taxon>Neoteleostei</taxon>
        <taxon>Acanthomorphata</taxon>
        <taxon>Eupercaria</taxon>
        <taxon>Perciformes</taxon>
        <taxon>Cottioidei</taxon>
        <taxon>Cottales</taxon>
        <taxon>Liparidae</taxon>
        <taxon>Liparis</taxon>
    </lineage>
</organism>
<protein>
    <submittedName>
        <fullName evidence="1">Uncharacterized protein</fullName>
    </submittedName>
</protein>
<gene>
    <name evidence="1" type="ORF">EYF80_028036</name>
</gene>
<keyword evidence="2" id="KW-1185">Reference proteome</keyword>
<proteinExistence type="predicted"/>
<evidence type="ECO:0000313" key="2">
    <source>
        <dbReference type="Proteomes" id="UP000314294"/>
    </source>
</evidence>
<evidence type="ECO:0000313" key="1">
    <source>
        <dbReference type="EMBL" id="TNN61737.1"/>
    </source>
</evidence>
<dbReference type="AlphaFoldDB" id="A0A4Z2H741"/>
<name>A0A4Z2H741_9TELE</name>